<dbReference type="EMBL" id="CAHIKZ030000435">
    <property type="protein sequence ID" value="CAE1174220.1"/>
    <property type="molecule type" value="Genomic_DNA"/>
</dbReference>
<evidence type="ECO:0000256" key="27">
    <source>
        <dbReference type="PIRSR" id="PIRSR602401-1"/>
    </source>
</evidence>
<dbReference type="InterPro" id="IPR001128">
    <property type="entry name" value="Cyt_P450"/>
</dbReference>
<evidence type="ECO:0000256" key="9">
    <source>
        <dbReference type="ARBA" id="ARBA00022792"/>
    </source>
</evidence>
<dbReference type="InterPro" id="IPR050182">
    <property type="entry name" value="Cytochrome_P450_fam2"/>
</dbReference>
<dbReference type="PROSITE" id="PS00086">
    <property type="entry name" value="CYTOCHROME_P450"/>
    <property type="match status" value="2"/>
</dbReference>
<evidence type="ECO:0000256" key="8">
    <source>
        <dbReference type="ARBA" id="ARBA00022723"/>
    </source>
</evidence>
<dbReference type="GO" id="GO:0005506">
    <property type="term" value="F:iron ion binding"/>
    <property type="evidence" value="ECO:0007669"/>
    <property type="project" value="InterPro"/>
</dbReference>
<feature type="binding site" description="axial binding residue" evidence="27">
    <location>
        <position position="356"/>
    </location>
    <ligand>
        <name>heme</name>
        <dbReference type="ChEBI" id="CHEBI:30413"/>
    </ligand>
    <ligandPart>
        <name>Fe</name>
        <dbReference type="ChEBI" id="CHEBI:18248"/>
    </ligandPart>
</feature>
<dbReference type="GO" id="GO:0005789">
    <property type="term" value="C:endoplasmic reticulum membrane"/>
    <property type="evidence" value="ECO:0007669"/>
    <property type="project" value="UniProtKB-SubCell"/>
</dbReference>
<evidence type="ECO:0000313" key="28">
    <source>
        <dbReference type="EMBL" id="CAE1174220.1"/>
    </source>
</evidence>
<dbReference type="PANTHER" id="PTHR24300:SF403">
    <property type="entry name" value="CYTOCHROME P450 306A1"/>
    <property type="match status" value="1"/>
</dbReference>
<evidence type="ECO:0000256" key="10">
    <source>
        <dbReference type="ARBA" id="ARBA00022824"/>
    </source>
</evidence>
<dbReference type="GO" id="GO:0006082">
    <property type="term" value="P:organic acid metabolic process"/>
    <property type="evidence" value="ECO:0007669"/>
    <property type="project" value="TreeGrafter"/>
</dbReference>
<comment type="subcellular location">
    <subcellularLocation>
        <location evidence="4">Endoplasmic reticulum membrane</location>
        <topology evidence="4">Multi-pass membrane protein</topology>
    </subcellularLocation>
    <subcellularLocation>
        <location evidence="2">Microsome membrane</location>
        <topology evidence="2">Multi-pass membrane protein</topology>
    </subcellularLocation>
    <subcellularLocation>
        <location evidence="3">Mitochondrion inner membrane</location>
        <topology evidence="3">Multi-pass membrane protein</topology>
    </subcellularLocation>
</comment>
<evidence type="ECO:0000256" key="3">
    <source>
        <dbReference type="ARBA" id="ARBA00004448"/>
    </source>
</evidence>
<dbReference type="Pfam" id="PF00067">
    <property type="entry name" value="p450"/>
    <property type="match status" value="2"/>
</dbReference>
<dbReference type="Proteomes" id="UP000597762">
    <property type="component" value="Unassembled WGS sequence"/>
</dbReference>
<accession>A0A812B7Q5</accession>
<comment type="catalytic activity">
    <reaction evidence="21">
        <text>N-[(5Z,8Z,11Z,14Z)-eicosatetraenoyl]-serotonin + reduced [NADPH--hemoprotein reductase] + O2 = 2-oxo-N-[(5Z,8Z,11Z,14Z)-eicosatetraenoyl]-serotonin + oxidized [NADPH--hemoprotein reductase] + H2O + H(+)</text>
        <dbReference type="Rhea" id="RHEA:50296"/>
        <dbReference type="Rhea" id="RHEA-COMP:11964"/>
        <dbReference type="Rhea" id="RHEA-COMP:11965"/>
        <dbReference type="ChEBI" id="CHEBI:15377"/>
        <dbReference type="ChEBI" id="CHEBI:15378"/>
        <dbReference type="ChEBI" id="CHEBI:15379"/>
        <dbReference type="ChEBI" id="CHEBI:57618"/>
        <dbReference type="ChEBI" id="CHEBI:58210"/>
        <dbReference type="ChEBI" id="CHEBI:132255"/>
        <dbReference type="ChEBI" id="CHEBI:132256"/>
    </reaction>
    <physiologicalReaction direction="left-to-right" evidence="21">
        <dbReference type="Rhea" id="RHEA:50297"/>
    </physiologicalReaction>
</comment>
<proteinExistence type="inferred from homology"/>
<evidence type="ECO:0000256" key="4">
    <source>
        <dbReference type="ARBA" id="ARBA00004477"/>
    </source>
</evidence>
<evidence type="ECO:0000256" key="16">
    <source>
        <dbReference type="ARBA" id="ARBA00023098"/>
    </source>
</evidence>
<protein>
    <recommendedName>
        <fullName evidence="25">Cytochrome P450 2U1</fullName>
        <ecNumber evidence="24">1.14.14.80</ecNumber>
    </recommendedName>
    <alternativeName>
        <fullName evidence="26">Long-chain fatty acid omega-monooxygenase</fullName>
    </alternativeName>
</protein>
<evidence type="ECO:0000256" key="23">
    <source>
        <dbReference type="ARBA" id="ARBA00058812"/>
    </source>
</evidence>
<evidence type="ECO:0000256" key="21">
    <source>
        <dbReference type="ARBA" id="ARBA00052159"/>
    </source>
</evidence>
<keyword evidence="18" id="KW-0472">Membrane</keyword>
<dbReference type="Gene3D" id="1.10.630.10">
    <property type="entry name" value="Cytochrome P450"/>
    <property type="match status" value="2"/>
</dbReference>
<evidence type="ECO:0000256" key="17">
    <source>
        <dbReference type="ARBA" id="ARBA00023128"/>
    </source>
</evidence>
<keyword evidence="12" id="KW-1133">Transmembrane helix</keyword>
<evidence type="ECO:0000256" key="12">
    <source>
        <dbReference type="ARBA" id="ARBA00022989"/>
    </source>
</evidence>
<evidence type="ECO:0000256" key="6">
    <source>
        <dbReference type="ARBA" id="ARBA00022617"/>
    </source>
</evidence>
<dbReference type="InterPro" id="IPR002401">
    <property type="entry name" value="Cyt_P450_E_grp-I"/>
</dbReference>
<dbReference type="SUPFAM" id="SSF48264">
    <property type="entry name" value="Cytochrome P450"/>
    <property type="match status" value="2"/>
</dbReference>
<dbReference type="InterPro" id="IPR017972">
    <property type="entry name" value="Cyt_P450_CS"/>
</dbReference>
<dbReference type="GO" id="GO:0020037">
    <property type="term" value="F:heme binding"/>
    <property type="evidence" value="ECO:0007669"/>
    <property type="project" value="InterPro"/>
</dbReference>
<evidence type="ECO:0000256" key="7">
    <source>
        <dbReference type="ARBA" id="ARBA00022692"/>
    </source>
</evidence>
<comment type="function">
    <text evidence="23">A cytochrome P450 monooxygenase involved in the metabolism of arachidonic acid and its conjugates. Mechanistically, uses molecular oxygen inserting one oxygen atom into a substrate, and reducing the second into a water molecule, with two electrons provided by NADPH via cytochrome P450 reductase (CPR; NADPH-ferrihemoprotein reductase). Acts as an omega and omega-1 hydroxylase for arachidonic acid and possibly for other long chain fatty acids. May modulate the arachidonic acid signaling pathway and play a role in other fatty acid signaling processes. May down-regulate the biological activities of N-arachidonoyl-serotonin, an endocannabinoid that has anti-nociceptive effects through inhibition of fatty acid amide hydrolase FAAH, TRPV1 receptor and T-type calcium channels. Catalyzes C-2 oxidation of the indole ring of N-arachidonoyl-serotonin forming a less active product 2-oxo-N-arachidonoyl-serotonin.</text>
</comment>
<dbReference type="FunFam" id="1.10.630.10:FF:000017">
    <property type="entry name" value="cytochrome P450 2U1 isoform X1"/>
    <property type="match status" value="2"/>
</dbReference>
<comment type="caution">
    <text evidence="28">The sequence shown here is derived from an EMBL/GenBank/DDBJ whole genome shotgun (WGS) entry which is preliminary data.</text>
</comment>
<comment type="similarity">
    <text evidence="5">Belongs to the cytochrome P450 family.</text>
</comment>
<comment type="catalytic activity">
    <reaction evidence="22">
        <text>an omega-methyl-long-chain fatty acid + reduced [NADPH--hemoprotein reductase] + O2 = an omega-hydroxy-long-chain fatty acid + oxidized [NADPH--hemoprotein reductase] + H2O + H(+)</text>
        <dbReference type="Rhea" id="RHEA:56748"/>
        <dbReference type="Rhea" id="RHEA-COMP:11964"/>
        <dbReference type="Rhea" id="RHEA-COMP:11965"/>
        <dbReference type="ChEBI" id="CHEBI:15377"/>
        <dbReference type="ChEBI" id="CHEBI:15378"/>
        <dbReference type="ChEBI" id="CHEBI:15379"/>
        <dbReference type="ChEBI" id="CHEBI:57618"/>
        <dbReference type="ChEBI" id="CHEBI:58210"/>
        <dbReference type="ChEBI" id="CHEBI:140991"/>
        <dbReference type="ChEBI" id="CHEBI:140992"/>
        <dbReference type="EC" id="1.14.14.80"/>
    </reaction>
    <physiologicalReaction direction="left-to-right" evidence="22">
        <dbReference type="Rhea" id="RHEA:56749"/>
    </physiologicalReaction>
</comment>
<comment type="catalytic activity">
    <reaction evidence="20">
        <text>(5Z,8Z,11Z,14Z)-eicosatetraenoate + reduced [NADPH--hemoprotein reductase] + O2 = 20-hydroxy-(5Z,8Z,11Z,14Z)-eicosatetraenoate + oxidized [NADPH--hemoprotein reductase] + H2O + H(+)</text>
        <dbReference type="Rhea" id="RHEA:39755"/>
        <dbReference type="Rhea" id="RHEA-COMP:11964"/>
        <dbReference type="Rhea" id="RHEA-COMP:11965"/>
        <dbReference type="ChEBI" id="CHEBI:15377"/>
        <dbReference type="ChEBI" id="CHEBI:15378"/>
        <dbReference type="ChEBI" id="CHEBI:15379"/>
        <dbReference type="ChEBI" id="CHEBI:32395"/>
        <dbReference type="ChEBI" id="CHEBI:57618"/>
        <dbReference type="ChEBI" id="CHEBI:58210"/>
        <dbReference type="ChEBI" id="CHEBI:76624"/>
    </reaction>
    <physiologicalReaction direction="left-to-right" evidence="20">
        <dbReference type="Rhea" id="RHEA:39756"/>
    </physiologicalReaction>
</comment>
<evidence type="ECO:0000256" key="2">
    <source>
        <dbReference type="ARBA" id="ARBA00004154"/>
    </source>
</evidence>
<sequence length="799" mass="93109">MADPTFSSTSPSTINQNVLTFFIGVVVLFVVRWDRGVIFNTGHVWRDLRRFTLSTLRNFGVGKKSLEEKIHEEILEVSNAIEAHKGKPFVLKKHIADGTFNIIYNLIFGQRLEYTSPRFNEFIQIFDYLFKNAGLQVPENFLPWLQYIRKNSPVQTMIKNDEILRAYVREKIQEHRETFDAENLRDFLDMYILMTQEEKSESYSEMNIFRTIVDLFTAGSETTATSLLWAFLYLTKYPEIQHQCREEIRKLTGFSRMVTMADREELPFINATILEVQRIASVAVFVAPHVAEEDITLGDFDVLKGTILMFNVNALHNDPRYWDNPEKFLPERWLTKDKKIIKHEAFLPFSWGPRSCLGEPLARMEMFLFFTNLLQRFEFINPPDEPVSLSAQLDIVKEGLITKGELVNGRPNWLFAIKKIFNKKGVFFNTGQEWKDLRRFSLSTLRNFGVGKKSLEEKIQEEVVEVSIAIEAHNGKPFVLKKHIGDGVFNVIYNIIFGQRLEYTAPRFHELIDIFDYLFKNAGIQLLENFLPWLQYVRKNSPAQILIKNDQILRGFVQEKIQEHRETFDANNLRDFVDMYILMTQEEKSESYSEMNIFRTIVDLFSAGSETTATSLLWAFLYLTKYPEIQHQCREEIRKLTDFNRMVTMADKDELPFVNATILEVQRIATVAAIGAPHVAEEDVTLGGFDVPKGTIVQFIIHTIHNDPRYWETPEKFLPERWLTKDRKIIKHDAFLPFSWGPRSCLGEPLARMEMFLFFTNLLQRFEFTDAPDEPVSLSPRMTGITYQPIKSLICAKPL</sequence>
<organism evidence="28 29">
    <name type="scientific">Acanthosepion pharaonis</name>
    <name type="common">Pharaoh cuttlefish</name>
    <name type="synonym">Sepia pharaonis</name>
    <dbReference type="NCBI Taxonomy" id="158019"/>
    <lineage>
        <taxon>Eukaryota</taxon>
        <taxon>Metazoa</taxon>
        <taxon>Spiralia</taxon>
        <taxon>Lophotrochozoa</taxon>
        <taxon>Mollusca</taxon>
        <taxon>Cephalopoda</taxon>
        <taxon>Coleoidea</taxon>
        <taxon>Decapodiformes</taxon>
        <taxon>Sepiida</taxon>
        <taxon>Sepiina</taxon>
        <taxon>Sepiidae</taxon>
        <taxon>Acanthosepion</taxon>
    </lineage>
</organism>
<dbReference type="AlphaFoldDB" id="A0A812B7Q5"/>
<dbReference type="PANTHER" id="PTHR24300">
    <property type="entry name" value="CYTOCHROME P450 508A4-RELATED"/>
    <property type="match status" value="1"/>
</dbReference>
<keyword evidence="13" id="KW-0560">Oxidoreductase</keyword>
<evidence type="ECO:0000256" key="11">
    <source>
        <dbReference type="ARBA" id="ARBA00022848"/>
    </source>
</evidence>
<evidence type="ECO:0000256" key="13">
    <source>
        <dbReference type="ARBA" id="ARBA00023002"/>
    </source>
</evidence>
<keyword evidence="10" id="KW-0256">Endoplasmic reticulum</keyword>
<evidence type="ECO:0000256" key="24">
    <source>
        <dbReference type="ARBA" id="ARBA00066560"/>
    </source>
</evidence>
<dbReference type="PRINTS" id="PR00463">
    <property type="entry name" value="EP450I"/>
</dbReference>
<dbReference type="EC" id="1.14.14.80" evidence="24"/>
<evidence type="ECO:0000256" key="19">
    <source>
        <dbReference type="ARBA" id="ARBA00049206"/>
    </source>
</evidence>
<keyword evidence="11" id="KW-0492">Microsome</keyword>
<evidence type="ECO:0000256" key="22">
    <source>
        <dbReference type="ARBA" id="ARBA00052378"/>
    </source>
</evidence>
<gene>
    <name evidence="28" type="ORF">SPHA_13044</name>
</gene>
<evidence type="ECO:0000256" key="5">
    <source>
        <dbReference type="ARBA" id="ARBA00010617"/>
    </source>
</evidence>
<keyword evidence="15" id="KW-0503">Monooxygenase</keyword>
<reference evidence="28" key="1">
    <citation type="submission" date="2021-01" db="EMBL/GenBank/DDBJ databases">
        <authorList>
            <person name="Li R."/>
            <person name="Bekaert M."/>
        </authorList>
    </citation>
    <scope>NUCLEOTIDE SEQUENCE</scope>
    <source>
        <strain evidence="28">Farmed</strain>
    </source>
</reference>
<dbReference type="GO" id="GO:0102033">
    <property type="term" value="F:long-chain fatty acid omega-hydroxylase activity"/>
    <property type="evidence" value="ECO:0007669"/>
    <property type="project" value="UniProtKB-EC"/>
</dbReference>
<evidence type="ECO:0000256" key="20">
    <source>
        <dbReference type="ARBA" id="ARBA00051320"/>
    </source>
</evidence>
<dbReference type="GO" id="GO:0005743">
    <property type="term" value="C:mitochondrial inner membrane"/>
    <property type="evidence" value="ECO:0007669"/>
    <property type="project" value="UniProtKB-SubCell"/>
</dbReference>
<comment type="catalytic activity">
    <reaction evidence="19">
        <text>(5Z,8Z,11Z,14Z)-eicosatetraenoate + reduced [NADPH--hemoprotein reductase] + O2 = 19-hydroxy-(5Z,8Z,11Z,14Z)-eicosatetraenoate + oxidized [NADPH--hemoprotein reductase] + H2O + H(+)</text>
        <dbReference type="Rhea" id="RHEA:39759"/>
        <dbReference type="Rhea" id="RHEA-COMP:11964"/>
        <dbReference type="Rhea" id="RHEA-COMP:11965"/>
        <dbReference type="ChEBI" id="CHEBI:15377"/>
        <dbReference type="ChEBI" id="CHEBI:15378"/>
        <dbReference type="ChEBI" id="CHEBI:15379"/>
        <dbReference type="ChEBI" id="CHEBI:32395"/>
        <dbReference type="ChEBI" id="CHEBI:57618"/>
        <dbReference type="ChEBI" id="CHEBI:58210"/>
        <dbReference type="ChEBI" id="CHEBI:76627"/>
    </reaction>
    <physiologicalReaction direction="left-to-right" evidence="19">
        <dbReference type="Rhea" id="RHEA:39760"/>
    </physiologicalReaction>
</comment>
<keyword evidence="29" id="KW-1185">Reference proteome</keyword>
<keyword evidence="9" id="KW-0999">Mitochondrion inner membrane</keyword>
<dbReference type="InterPro" id="IPR036396">
    <property type="entry name" value="Cyt_P450_sf"/>
</dbReference>
<keyword evidence="7" id="KW-0812">Transmembrane</keyword>
<evidence type="ECO:0000313" key="29">
    <source>
        <dbReference type="Proteomes" id="UP000597762"/>
    </source>
</evidence>
<keyword evidence="17" id="KW-0496">Mitochondrion</keyword>
<dbReference type="GO" id="GO:0006629">
    <property type="term" value="P:lipid metabolic process"/>
    <property type="evidence" value="ECO:0007669"/>
    <property type="project" value="UniProtKB-KW"/>
</dbReference>
<dbReference type="GO" id="GO:0006805">
    <property type="term" value="P:xenobiotic metabolic process"/>
    <property type="evidence" value="ECO:0007669"/>
    <property type="project" value="TreeGrafter"/>
</dbReference>
<keyword evidence="8 27" id="KW-0479">Metal-binding</keyword>
<evidence type="ECO:0000256" key="14">
    <source>
        <dbReference type="ARBA" id="ARBA00023004"/>
    </source>
</evidence>
<evidence type="ECO:0000256" key="15">
    <source>
        <dbReference type="ARBA" id="ARBA00023033"/>
    </source>
</evidence>
<dbReference type="PRINTS" id="PR00385">
    <property type="entry name" value="P450"/>
</dbReference>
<comment type="cofactor">
    <cofactor evidence="1 27">
        <name>heme</name>
        <dbReference type="ChEBI" id="CHEBI:30413"/>
    </cofactor>
</comment>
<evidence type="ECO:0000256" key="1">
    <source>
        <dbReference type="ARBA" id="ARBA00001971"/>
    </source>
</evidence>
<evidence type="ECO:0000256" key="26">
    <source>
        <dbReference type="ARBA" id="ARBA00079181"/>
    </source>
</evidence>
<keyword evidence="16" id="KW-0443">Lipid metabolism</keyword>
<dbReference type="OrthoDB" id="2789670at2759"/>
<keyword evidence="14 27" id="KW-0408">Iron</keyword>
<evidence type="ECO:0000256" key="25">
    <source>
        <dbReference type="ARBA" id="ARBA00067282"/>
    </source>
</evidence>
<keyword evidence="6 27" id="KW-0349">Heme</keyword>
<name>A0A812B7Q5_ACAPH</name>
<evidence type="ECO:0000256" key="18">
    <source>
        <dbReference type="ARBA" id="ARBA00023136"/>
    </source>
</evidence>
<dbReference type="GO" id="GO:0008395">
    <property type="term" value="F:steroid hydroxylase activity"/>
    <property type="evidence" value="ECO:0007669"/>
    <property type="project" value="TreeGrafter"/>
</dbReference>